<dbReference type="PANTHER" id="PTHR42706:SF1">
    <property type="entry name" value="FORMYLTETRAHYDROFOLATE DEFORMYLASE 2, MITOCHONDRIAL"/>
    <property type="match status" value="1"/>
</dbReference>
<feature type="active site" evidence="3">
    <location>
        <position position="243"/>
    </location>
</feature>
<evidence type="ECO:0000313" key="6">
    <source>
        <dbReference type="EMBL" id="GAA3804656.1"/>
    </source>
</evidence>
<dbReference type="InterPro" id="IPR002376">
    <property type="entry name" value="Formyl_transf_N"/>
</dbReference>
<dbReference type="CDD" id="cd08648">
    <property type="entry name" value="FMT_core_Formyl-FH4-Hydrolase_C"/>
    <property type="match status" value="1"/>
</dbReference>
<dbReference type="CDD" id="cd04875">
    <property type="entry name" value="ACT_F4HF-DF"/>
    <property type="match status" value="1"/>
</dbReference>
<sequence>MAYATTQQHARSTAPAGDFVLVLTCPDQPGVVHAVSGFLVEHGGNILESQQFGDQLTGRFFMRIDFVVDGPAEVTAEGLRADFASVAQRFGMSFELWDARAPYRTLIMVSKHLHCLNDLLFRTSTGALQIDIPVVVSNHLDAEPLVKAHGIEFVHVPVSPDTKDAAEDRLRELMEHHGIHLVVLARYMQVLSDRLCSDLAGRAINIHHSFLPSFKGAKPYHQAFDRGVKLVGATAHYVTADLDEGPIIEQDVLRVDHGYSQEQLVTAGRDVEAQVLSRAVRWHAESRVLLNGHRTVVFR</sequence>
<dbReference type="SUPFAM" id="SSF55021">
    <property type="entry name" value="ACT-like"/>
    <property type="match status" value="1"/>
</dbReference>
<gene>
    <name evidence="3 6" type="primary">purU</name>
    <name evidence="6" type="ORF">GCM10022242_04900</name>
</gene>
<protein>
    <recommendedName>
        <fullName evidence="3 4">Formyltetrahydrofolate deformylase</fullName>
        <ecNumber evidence="3 4">3.5.1.10</ecNumber>
    </recommendedName>
    <alternativeName>
        <fullName evidence="3">Formyl-FH(4) hydrolase</fullName>
    </alternativeName>
</protein>
<comment type="function">
    <text evidence="3">Catalyzes the hydrolysis of 10-formyltetrahydrofolate (formyl-FH4) to formate and tetrahydrofolate (FH4).</text>
</comment>
<dbReference type="Gene3D" id="3.30.70.260">
    <property type="match status" value="1"/>
</dbReference>
<dbReference type="InterPro" id="IPR036477">
    <property type="entry name" value="Formyl_transf_N_sf"/>
</dbReference>
<dbReference type="InterPro" id="IPR004810">
    <property type="entry name" value="PurU"/>
</dbReference>
<dbReference type="InterPro" id="IPR002912">
    <property type="entry name" value="ACT_dom"/>
</dbReference>
<dbReference type="PROSITE" id="PS51671">
    <property type="entry name" value="ACT"/>
    <property type="match status" value="1"/>
</dbReference>
<dbReference type="HAMAP" id="MF_01927">
    <property type="entry name" value="PurU"/>
    <property type="match status" value="1"/>
</dbReference>
<reference evidence="7" key="1">
    <citation type="journal article" date="2019" name="Int. J. Syst. Evol. Microbiol.">
        <title>The Global Catalogue of Microorganisms (GCM) 10K type strain sequencing project: providing services to taxonomists for standard genome sequencing and annotation.</title>
        <authorList>
            <consortium name="The Broad Institute Genomics Platform"/>
            <consortium name="The Broad Institute Genome Sequencing Center for Infectious Disease"/>
            <person name="Wu L."/>
            <person name="Ma J."/>
        </authorList>
    </citation>
    <scope>NUCLEOTIDE SEQUENCE [LARGE SCALE GENOMIC DNA]</scope>
    <source>
        <strain evidence="7">JCM 16953</strain>
    </source>
</reference>
<dbReference type="InterPro" id="IPR044074">
    <property type="entry name" value="PurU_ACT"/>
</dbReference>
<dbReference type="PANTHER" id="PTHR42706">
    <property type="entry name" value="FORMYLTETRAHYDROFOLATE DEFORMYLASE"/>
    <property type="match status" value="1"/>
</dbReference>
<keyword evidence="7" id="KW-1185">Reference proteome</keyword>
<dbReference type="NCBIfam" id="NF004684">
    <property type="entry name" value="PRK06027.1"/>
    <property type="match status" value="1"/>
</dbReference>
<organism evidence="6 7">
    <name type="scientific">Nocardioides panacisoli</name>
    <dbReference type="NCBI Taxonomy" id="627624"/>
    <lineage>
        <taxon>Bacteria</taxon>
        <taxon>Bacillati</taxon>
        <taxon>Actinomycetota</taxon>
        <taxon>Actinomycetes</taxon>
        <taxon>Propionibacteriales</taxon>
        <taxon>Nocardioidaceae</taxon>
        <taxon>Nocardioides</taxon>
    </lineage>
</organism>
<evidence type="ECO:0000256" key="3">
    <source>
        <dbReference type="HAMAP-Rule" id="MF_01927"/>
    </source>
</evidence>
<dbReference type="Pfam" id="PF00551">
    <property type="entry name" value="Formyl_trans_N"/>
    <property type="match status" value="1"/>
</dbReference>
<dbReference type="Pfam" id="PF01842">
    <property type="entry name" value="ACT"/>
    <property type="match status" value="1"/>
</dbReference>
<feature type="domain" description="ACT" evidence="5">
    <location>
        <begin position="20"/>
        <end position="104"/>
    </location>
</feature>
<dbReference type="Proteomes" id="UP001501821">
    <property type="component" value="Unassembled WGS sequence"/>
</dbReference>
<comment type="catalytic activity">
    <reaction evidence="3">
        <text>(6R)-10-formyltetrahydrofolate + H2O = (6S)-5,6,7,8-tetrahydrofolate + formate + H(+)</text>
        <dbReference type="Rhea" id="RHEA:19833"/>
        <dbReference type="ChEBI" id="CHEBI:15377"/>
        <dbReference type="ChEBI" id="CHEBI:15378"/>
        <dbReference type="ChEBI" id="CHEBI:15740"/>
        <dbReference type="ChEBI" id="CHEBI:57453"/>
        <dbReference type="ChEBI" id="CHEBI:195366"/>
        <dbReference type="EC" id="3.5.1.10"/>
    </reaction>
</comment>
<evidence type="ECO:0000256" key="2">
    <source>
        <dbReference type="ARBA" id="ARBA00022801"/>
    </source>
</evidence>
<dbReference type="EC" id="3.5.1.10" evidence="3 4"/>
<dbReference type="InterPro" id="IPR041729">
    <property type="entry name" value="Formyl-FH4-Hydrolase_C"/>
</dbReference>
<name>A0ABP7I2F4_9ACTN</name>
<dbReference type="EMBL" id="BAABAH010000001">
    <property type="protein sequence ID" value="GAA3804656.1"/>
    <property type="molecule type" value="Genomic_DNA"/>
</dbReference>
<dbReference type="Gene3D" id="3.40.50.170">
    <property type="entry name" value="Formyl transferase, N-terminal domain"/>
    <property type="match status" value="1"/>
</dbReference>
<comment type="similarity">
    <text evidence="3">Belongs to the PurU family.</text>
</comment>
<proteinExistence type="inferred from homology"/>
<keyword evidence="3" id="KW-0658">Purine biosynthesis</keyword>
<evidence type="ECO:0000256" key="1">
    <source>
        <dbReference type="ARBA" id="ARBA00022563"/>
    </source>
</evidence>
<comment type="pathway">
    <text evidence="3">Purine metabolism; IMP biosynthesis via de novo pathway; formate from 10-formyl-5,6,7,8-tetrahydrofolate: step 1/1.</text>
</comment>
<dbReference type="InterPro" id="IPR045865">
    <property type="entry name" value="ACT-like_dom_sf"/>
</dbReference>
<dbReference type="PIRSF" id="PIRSF036480">
    <property type="entry name" value="FormyFH4_hydr"/>
    <property type="match status" value="1"/>
</dbReference>
<keyword evidence="2 3" id="KW-0378">Hydrolase</keyword>
<dbReference type="PRINTS" id="PR01575">
    <property type="entry name" value="FFH4HYDRLASE"/>
</dbReference>
<keyword evidence="1 3" id="KW-0554">One-carbon metabolism</keyword>
<comment type="caution">
    <text evidence="6">The sequence shown here is derived from an EMBL/GenBank/DDBJ whole genome shotgun (WGS) entry which is preliminary data.</text>
</comment>
<dbReference type="NCBIfam" id="TIGR00655">
    <property type="entry name" value="PurU"/>
    <property type="match status" value="1"/>
</dbReference>
<dbReference type="RefSeq" id="WP_344772201.1">
    <property type="nucleotide sequence ID" value="NZ_BAABAH010000001.1"/>
</dbReference>
<evidence type="ECO:0000256" key="4">
    <source>
        <dbReference type="NCBIfam" id="TIGR00655"/>
    </source>
</evidence>
<evidence type="ECO:0000259" key="5">
    <source>
        <dbReference type="PROSITE" id="PS51671"/>
    </source>
</evidence>
<accession>A0ABP7I2F4</accession>
<dbReference type="SUPFAM" id="SSF53328">
    <property type="entry name" value="Formyltransferase"/>
    <property type="match status" value="1"/>
</dbReference>
<evidence type="ECO:0000313" key="7">
    <source>
        <dbReference type="Proteomes" id="UP001501821"/>
    </source>
</evidence>